<protein>
    <submittedName>
        <fullName evidence="1">Uncharacterized protein</fullName>
    </submittedName>
</protein>
<accession>A0A009RUN2</accession>
<sequence>MKVELIKDLGDGWTTGVAYTKAWDKDGYYRNYSNGEPDAPISNPIDSTFTVSVKKVF</sequence>
<reference evidence="1 2" key="1">
    <citation type="submission" date="2014-02" db="EMBL/GenBank/DDBJ databases">
        <title>Comparative genomics and transcriptomics to identify genetic mechanisms underlying the emergence of carbapenem resistant Acinetobacter baumannii (CRAb).</title>
        <authorList>
            <person name="Harris A.D."/>
            <person name="Johnson K.J."/>
            <person name="George J."/>
            <person name="Shefchek K."/>
            <person name="Daugherty S.C."/>
            <person name="Parankush S."/>
            <person name="Sadzewicz L."/>
            <person name="Tallon L."/>
            <person name="Sengamalay N."/>
            <person name="Hazen T.H."/>
            <person name="Rasko D.A."/>
        </authorList>
    </citation>
    <scope>NUCLEOTIDE SEQUENCE [LARGE SCALE GENOMIC DNA]</scope>
    <source>
        <strain evidence="1 2">99063</strain>
    </source>
</reference>
<dbReference type="AlphaFoldDB" id="A0A009RUN2"/>
<evidence type="ECO:0000313" key="1">
    <source>
        <dbReference type="EMBL" id="EXC44848.1"/>
    </source>
</evidence>
<organism evidence="1 2">
    <name type="scientific">Acinetobacter baumannii 99063</name>
    <dbReference type="NCBI Taxonomy" id="1310630"/>
    <lineage>
        <taxon>Bacteria</taxon>
        <taxon>Pseudomonadati</taxon>
        <taxon>Pseudomonadota</taxon>
        <taxon>Gammaproteobacteria</taxon>
        <taxon>Moraxellales</taxon>
        <taxon>Moraxellaceae</taxon>
        <taxon>Acinetobacter</taxon>
        <taxon>Acinetobacter calcoaceticus/baumannii complex</taxon>
    </lineage>
</organism>
<name>A0A009RUN2_ACIBA</name>
<dbReference type="EMBL" id="JEXJ01000152">
    <property type="protein sequence ID" value="EXC44848.1"/>
    <property type="molecule type" value="Genomic_DNA"/>
</dbReference>
<proteinExistence type="predicted"/>
<gene>
    <name evidence="1" type="ORF">J529_4013</name>
</gene>
<comment type="caution">
    <text evidence="1">The sequence shown here is derived from an EMBL/GenBank/DDBJ whole genome shotgun (WGS) entry which is preliminary data.</text>
</comment>
<evidence type="ECO:0000313" key="2">
    <source>
        <dbReference type="Proteomes" id="UP000020735"/>
    </source>
</evidence>
<dbReference type="Proteomes" id="UP000020735">
    <property type="component" value="Unassembled WGS sequence"/>
</dbReference>
<dbReference type="PATRIC" id="fig|1310630.3.peg.3838"/>